<organism evidence="1 2">
    <name type="scientific">Aplysia californica</name>
    <name type="common">California sea hare</name>
    <dbReference type="NCBI Taxonomy" id="6500"/>
    <lineage>
        <taxon>Eukaryota</taxon>
        <taxon>Metazoa</taxon>
        <taxon>Spiralia</taxon>
        <taxon>Lophotrochozoa</taxon>
        <taxon>Mollusca</taxon>
        <taxon>Gastropoda</taxon>
        <taxon>Heterobranchia</taxon>
        <taxon>Euthyneura</taxon>
        <taxon>Tectipleura</taxon>
        <taxon>Aplysiida</taxon>
        <taxon>Aplysioidea</taxon>
        <taxon>Aplysiidae</taxon>
        <taxon>Aplysia</taxon>
    </lineage>
</organism>
<dbReference type="Gene3D" id="2.60.40.10">
    <property type="entry name" value="Immunoglobulins"/>
    <property type="match status" value="1"/>
</dbReference>
<accession>A0ABM1A9B5</accession>
<dbReference type="GeneID" id="106013073"/>
<name>A0ABM1A9B5_APLCA</name>
<evidence type="ECO:0000313" key="1">
    <source>
        <dbReference type="Proteomes" id="UP000694888"/>
    </source>
</evidence>
<proteinExistence type="predicted"/>
<evidence type="ECO:0000313" key="2">
    <source>
        <dbReference type="RefSeq" id="XP_012943286.1"/>
    </source>
</evidence>
<protein>
    <submittedName>
        <fullName evidence="2">Uncharacterized protein LOC106013073</fullName>
    </submittedName>
</protein>
<keyword evidence="1" id="KW-1185">Reference proteome</keyword>
<sequence length="166" mass="17658">MEVAGSFEKRVRRGLLVVLVMAFAAGGTGVGALVDKNDFEIGSPLTISCSVKTVPQIPDLGNTISKITLDRTAGGKEQLLATYHPTNPFQKYKEVTSISGGVYEMTGGQDGNIVSNANSIVLKLTIDPAQAGDAAMYKCTFYYYDTDYNEEVVAFTDNATAVGVLS</sequence>
<gene>
    <name evidence="2" type="primary">LOC106013073</name>
</gene>
<reference evidence="2" key="1">
    <citation type="submission" date="2025-08" db="UniProtKB">
        <authorList>
            <consortium name="RefSeq"/>
        </authorList>
    </citation>
    <scope>IDENTIFICATION</scope>
</reference>
<dbReference type="RefSeq" id="XP_012943286.1">
    <property type="nucleotide sequence ID" value="XM_013087832.1"/>
</dbReference>
<dbReference type="InterPro" id="IPR013783">
    <property type="entry name" value="Ig-like_fold"/>
</dbReference>
<dbReference type="Proteomes" id="UP000694888">
    <property type="component" value="Unplaced"/>
</dbReference>